<accession>A0ABT5DKK0</accession>
<name>A0ABT5DKK0_9BACT</name>
<sequence>MGSVAAFILSHFRAATVSVRFGVGTTARASKWSAHIAPTFPLHLPGSRVCNGPEDTLAEGLLPIDGFEKQHILLDVRG</sequence>
<gene>
    <name evidence="1" type="ORF">POL68_37365</name>
</gene>
<comment type="caution">
    <text evidence="1">The sequence shown here is derived from an EMBL/GenBank/DDBJ whole genome shotgun (WGS) entry which is preliminary data.</text>
</comment>
<reference evidence="1 2" key="1">
    <citation type="submission" date="2022-11" db="EMBL/GenBank/DDBJ databases">
        <title>Minimal conservation of predation-associated metabolite biosynthetic gene clusters underscores biosynthetic potential of Myxococcota including descriptions for ten novel species: Archangium lansinium sp. nov., Myxococcus landrumus sp. nov., Nannocystis bai.</title>
        <authorList>
            <person name="Ahearne A."/>
            <person name="Stevens C."/>
            <person name="Dowd S."/>
        </authorList>
    </citation>
    <scope>NUCLEOTIDE SEQUENCE [LARGE SCALE GENOMIC DNA]</scope>
    <source>
        <strain evidence="1 2">NCWAL01</strain>
    </source>
</reference>
<dbReference type="RefSeq" id="WP_272144763.1">
    <property type="nucleotide sequence ID" value="NZ_JAQNDM010000002.1"/>
</dbReference>
<dbReference type="EMBL" id="JAQNDM010000002">
    <property type="protein sequence ID" value="MDC0714194.1"/>
    <property type="molecule type" value="Genomic_DNA"/>
</dbReference>
<keyword evidence="2" id="KW-1185">Reference proteome</keyword>
<evidence type="ECO:0000313" key="1">
    <source>
        <dbReference type="EMBL" id="MDC0714194.1"/>
    </source>
</evidence>
<proteinExistence type="predicted"/>
<dbReference type="Proteomes" id="UP001221838">
    <property type="component" value="Unassembled WGS sequence"/>
</dbReference>
<protein>
    <recommendedName>
        <fullName evidence="3">Secreted protein</fullName>
    </recommendedName>
</protein>
<organism evidence="1 2">
    <name type="scientific">Stigmatella ashevillensis</name>
    <dbReference type="NCBI Taxonomy" id="2995309"/>
    <lineage>
        <taxon>Bacteria</taxon>
        <taxon>Pseudomonadati</taxon>
        <taxon>Myxococcota</taxon>
        <taxon>Myxococcia</taxon>
        <taxon>Myxococcales</taxon>
        <taxon>Cystobacterineae</taxon>
        <taxon>Archangiaceae</taxon>
        <taxon>Stigmatella</taxon>
    </lineage>
</organism>
<evidence type="ECO:0008006" key="3">
    <source>
        <dbReference type="Google" id="ProtNLM"/>
    </source>
</evidence>
<evidence type="ECO:0000313" key="2">
    <source>
        <dbReference type="Proteomes" id="UP001221838"/>
    </source>
</evidence>